<name>A0A0G4HH59_9ALVE</name>
<gene>
    <name evidence="1" type="ORF">Cvel_6784</name>
</gene>
<sequence length="221" mass="24801">MTKVYFTVPAAQRMETLKGTVEETQAGDGYKVYFASDAEATAKAEEWDRLRKSSTSGPQQVLDSLKSSFRHIGTHEFAVAHRSGHSMDVMVFHYQLDDLSLAVWIKEMFVADWSVLFEENPRGGPGGYRMLTRPGADNDPNADIYFLDNQTVSPMVQGGWGKVVWIWKVGEPNNLCAKVVPKSFLKSGGLVKHLNTEFNTQVKVRSSLAVKMKEMIETDNY</sequence>
<evidence type="ECO:0000313" key="1">
    <source>
        <dbReference type="EMBL" id="CEM43285.1"/>
    </source>
</evidence>
<accession>A0A0G4HH59</accession>
<dbReference type="AlphaFoldDB" id="A0A0G4HH59"/>
<dbReference type="EMBL" id="CDMZ01002651">
    <property type="protein sequence ID" value="CEM43285.1"/>
    <property type="molecule type" value="Genomic_DNA"/>
</dbReference>
<proteinExistence type="predicted"/>
<dbReference type="VEuPathDB" id="CryptoDB:Cvel_6784"/>
<reference evidence="1" key="1">
    <citation type="submission" date="2014-11" db="EMBL/GenBank/DDBJ databases">
        <authorList>
            <person name="Otto D Thomas"/>
            <person name="Naeem Raeece"/>
        </authorList>
    </citation>
    <scope>NUCLEOTIDE SEQUENCE</scope>
</reference>
<protein>
    <submittedName>
        <fullName evidence="1">Uncharacterized protein</fullName>
    </submittedName>
</protein>
<organism evidence="1">
    <name type="scientific">Chromera velia CCMP2878</name>
    <dbReference type="NCBI Taxonomy" id="1169474"/>
    <lineage>
        <taxon>Eukaryota</taxon>
        <taxon>Sar</taxon>
        <taxon>Alveolata</taxon>
        <taxon>Colpodellida</taxon>
        <taxon>Chromeraceae</taxon>
        <taxon>Chromera</taxon>
    </lineage>
</organism>